<keyword evidence="1" id="KW-0812">Transmembrane</keyword>
<dbReference type="Pfam" id="PF18895">
    <property type="entry name" value="T4SS_pilin"/>
    <property type="match status" value="1"/>
</dbReference>
<evidence type="ECO:0000313" key="3">
    <source>
        <dbReference type="EMBL" id="OGZ17376.1"/>
    </source>
</evidence>
<dbReference type="Proteomes" id="UP000178106">
    <property type="component" value="Unassembled WGS sequence"/>
</dbReference>
<evidence type="ECO:0000313" key="4">
    <source>
        <dbReference type="Proteomes" id="UP000178106"/>
    </source>
</evidence>
<sequence length="121" mass="13489">MLYNKTFSVVTAFFLLPSFAHAQVSDIFGFTVLIYSLIQKVGFLFWVLAIALFFWGLVKFIANAGDTAEHEKGKKFIVWGLISFVVLVSIWGIVRIILVDTLGISPASTQYLNKNNTVIAP</sequence>
<feature type="transmembrane region" description="Helical" evidence="1">
    <location>
        <begin position="76"/>
        <end position="98"/>
    </location>
</feature>
<gene>
    <name evidence="3" type="ORF">A2494_00730</name>
</gene>
<evidence type="ECO:0000256" key="1">
    <source>
        <dbReference type="SAM" id="Phobius"/>
    </source>
</evidence>
<dbReference type="AlphaFoldDB" id="A0A1G2DV15"/>
<keyword evidence="2" id="KW-0732">Signal</keyword>
<name>A0A1G2DV15_9BACT</name>
<protein>
    <submittedName>
        <fullName evidence="3">Uncharacterized protein</fullName>
    </submittedName>
</protein>
<feature type="signal peptide" evidence="2">
    <location>
        <begin position="1"/>
        <end position="22"/>
    </location>
</feature>
<comment type="caution">
    <text evidence="3">The sequence shown here is derived from an EMBL/GenBank/DDBJ whole genome shotgun (WGS) entry which is preliminary data.</text>
</comment>
<feature type="transmembrane region" description="Helical" evidence="1">
    <location>
        <begin position="32"/>
        <end position="55"/>
    </location>
</feature>
<feature type="chain" id="PRO_5009582635" evidence="2">
    <location>
        <begin position="23"/>
        <end position="121"/>
    </location>
</feature>
<keyword evidence="1" id="KW-1133">Transmembrane helix</keyword>
<proteinExistence type="predicted"/>
<reference evidence="3 4" key="1">
    <citation type="journal article" date="2016" name="Nat. Commun.">
        <title>Thousands of microbial genomes shed light on interconnected biogeochemical processes in an aquifer system.</title>
        <authorList>
            <person name="Anantharaman K."/>
            <person name="Brown C.T."/>
            <person name="Hug L.A."/>
            <person name="Sharon I."/>
            <person name="Castelle C.J."/>
            <person name="Probst A.J."/>
            <person name="Thomas B.C."/>
            <person name="Singh A."/>
            <person name="Wilkins M.J."/>
            <person name="Karaoz U."/>
            <person name="Brodie E.L."/>
            <person name="Williams K.H."/>
            <person name="Hubbard S.S."/>
            <person name="Banfield J.F."/>
        </authorList>
    </citation>
    <scope>NUCLEOTIDE SEQUENCE [LARGE SCALE GENOMIC DNA]</scope>
</reference>
<organism evidence="3 4">
    <name type="scientific">Candidatus Lloydbacteria bacterium RIFOXYC12_FULL_46_25</name>
    <dbReference type="NCBI Taxonomy" id="1798670"/>
    <lineage>
        <taxon>Bacteria</taxon>
        <taxon>Candidatus Lloydiibacteriota</taxon>
    </lineage>
</organism>
<dbReference type="InterPro" id="IPR043993">
    <property type="entry name" value="T4SS_pilin"/>
</dbReference>
<evidence type="ECO:0000256" key="2">
    <source>
        <dbReference type="SAM" id="SignalP"/>
    </source>
</evidence>
<accession>A0A1G2DV15</accession>
<keyword evidence="1" id="KW-0472">Membrane</keyword>
<dbReference type="EMBL" id="MHLU01000138">
    <property type="protein sequence ID" value="OGZ17376.1"/>
    <property type="molecule type" value="Genomic_DNA"/>
</dbReference>